<reference evidence="2 3" key="1">
    <citation type="submission" date="2019-03" db="EMBL/GenBank/DDBJ databases">
        <authorList>
            <person name="Jensen L."/>
            <person name="Storgaard J."/>
            <person name="Sulaj E."/>
            <person name="Schramm A."/>
            <person name="Marshall I.P.G."/>
        </authorList>
    </citation>
    <scope>NUCLEOTIDE SEQUENCE [LARGE SCALE GENOMIC DNA]</scope>
    <source>
        <strain evidence="2 3">2017H2G3</strain>
    </source>
</reference>
<dbReference type="RefSeq" id="WP_057766444.1">
    <property type="nucleotide sequence ID" value="NZ_CP183326.1"/>
</dbReference>
<proteinExistence type="predicted"/>
<dbReference type="OrthoDB" id="5296450at2"/>
<name>A0A4R1B3T8_9BACI</name>
<dbReference type="Proteomes" id="UP000293846">
    <property type="component" value="Unassembled WGS sequence"/>
</dbReference>
<dbReference type="AlphaFoldDB" id="A0A4R1B3T8"/>
<protein>
    <submittedName>
        <fullName evidence="2">Transglutaminase family protein</fullName>
    </submittedName>
</protein>
<dbReference type="Pfam" id="PF01841">
    <property type="entry name" value="Transglut_core"/>
    <property type="match status" value="1"/>
</dbReference>
<dbReference type="Gene3D" id="3.10.620.30">
    <property type="match status" value="1"/>
</dbReference>
<evidence type="ECO:0000313" key="2">
    <source>
        <dbReference type="EMBL" id="TCJ05682.1"/>
    </source>
</evidence>
<dbReference type="InterPro" id="IPR038765">
    <property type="entry name" value="Papain-like_cys_pep_sf"/>
</dbReference>
<dbReference type="PANTHER" id="PTHR33490">
    <property type="entry name" value="BLR5614 PROTEIN-RELATED"/>
    <property type="match status" value="1"/>
</dbReference>
<keyword evidence="3" id="KW-1185">Reference proteome</keyword>
<dbReference type="PANTHER" id="PTHR33490:SF3">
    <property type="entry name" value="CONSERVED INTEGRAL MEMBRANE PROTEIN"/>
    <property type="match status" value="1"/>
</dbReference>
<sequence>MDLIITEEDQKVYLEETEIINFRHPLIQEKICEFQHMGGTKIERAERAFLFVRDTIQHSFDIDSTEVAISASDALEKSEGICFAKAHLLAALLRGMNIPAGFCYQRVTRKGTRESGYALHGLNALYIEDVDKWFRVDPRGNKTGVYSAFSITPEKLAYPIRSELGEIDYPYVYSQPFENVIQAMKNALDCRDLFYKRPEFL</sequence>
<dbReference type="STRING" id="1742358.GCA_001439605_01461"/>
<evidence type="ECO:0000313" key="3">
    <source>
        <dbReference type="Proteomes" id="UP000293846"/>
    </source>
</evidence>
<dbReference type="EMBL" id="SJTH01000003">
    <property type="protein sequence ID" value="TCJ05682.1"/>
    <property type="molecule type" value="Genomic_DNA"/>
</dbReference>
<dbReference type="SUPFAM" id="SSF54001">
    <property type="entry name" value="Cysteine proteinases"/>
    <property type="match status" value="1"/>
</dbReference>
<organism evidence="2 3">
    <name type="scientific">Cytobacillus praedii</name>
    <dbReference type="NCBI Taxonomy" id="1742358"/>
    <lineage>
        <taxon>Bacteria</taxon>
        <taxon>Bacillati</taxon>
        <taxon>Bacillota</taxon>
        <taxon>Bacilli</taxon>
        <taxon>Bacillales</taxon>
        <taxon>Bacillaceae</taxon>
        <taxon>Cytobacillus</taxon>
    </lineage>
</organism>
<accession>A0A4R1B3T8</accession>
<feature type="domain" description="Transglutaminase-like" evidence="1">
    <location>
        <begin position="40"/>
        <end position="138"/>
    </location>
</feature>
<gene>
    <name evidence="2" type="ORF">E0Y62_03125</name>
</gene>
<comment type="caution">
    <text evidence="2">The sequence shown here is derived from an EMBL/GenBank/DDBJ whole genome shotgun (WGS) entry which is preliminary data.</text>
</comment>
<evidence type="ECO:0000259" key="1">
    <source>
        <dbReference type="Pfam" id="PF01841"/>
    </source>
</evidence>
<dbReference type="InterPro" id="IPR002931">
    <property type="entry name" value="Transglutaminase-like"/>
</dbReference>